<organism evidence="4 5">
    <name type="scientific">Gemmobacter megaterium</name>
    <dbReference type="NCBI Taxonomy" id="1086013"/>
    <lineage>
        <taxon>Bacteria</taxon>
        <taxon>Pseudomonadati</taxon>
        <taxon>Pseudomonadota</taxon>
        <taxon>Alphaproteobacteria</taxon>
        <taxon>Rhodobacterales</taxon>
        <taxon>Paracoccaceae</taxon>
        <taxon>Gemmobacter</taxon>
    </lineage>
</organism>
<dbReference type="GO" id="GO:0008718">
    <property type="term" value="F:D-amino-acid dehydrogenase activity"/>
    <property type="evidence" value="ECO:0007669"/>
    <property type="project" value="TreeGrafter"/>
</dbReference>
<accession>A0A1N7M5G9</accession>
<dbReference type="PANTHER" id="PTHR13847:SF280">
    <property type="entry name" value="D-AMINO ACID DEHYDROGENASE"/>
    <property type="match status" value="1"/>
</dbReference>
<dbReference type="Pfam" id="PF01266">
    <property type="entry name" value="DAO"/>
    <property type="match status" value="1"/>
</dbReference>
<comment type="similarity">
    <text evidence="1">Belongs to the DadA oxidoreductase family.</text>
</comment>
<dbReference type="GO" id="GO:0055130">
    <property type="term" value="P:D-alanine catabolic process"/>
    <property type="evidence" value="ECO:0007669"/>
    <property type="project" value="TreeGrafter"/>
</dbReference>
<dbReference type="SUPFAM" id="SSF51905">
    <property type="entry name" value="FAD/NAD(P)-binding domain"/>
    <property type="match status" value="1"/>
</dbReference>
<evidence type="ECO:0000259" key="3">
    <source>
        <dbReference type="Pfam" id="PF01266"/>
    </source>
</evidence>
<dbReference type="OrthoDB" id="9787190at2"/>
<dbReference type="Proteomes" id="UP000186141">
    <property type="component" value="Unassembled WGS sequence"/>
</dbReference>
<dbReference type="Gene3D" id="3.50.50.60">
    <property type="entry name" value="FAD/NAD(P)-binding domain"/>
    <property type="match status" value="1"/>
</dbReference>
<dbReference type="Gene3D" id="3.30.9.10">
    <property type="entry name" value="D-Amino Acid Oxidase, subunit A, domain 2"/>
    <property type="match status" value="1"/>
</dbReference>
<evidence type="ECO:0000313" key="5">
    <source>
        <dbReference type="Proteomes" id="UP000186141"/>
    </source>
</evidence>
<evidence type="ECO:0000256" key="2">
    <source>
        <dbReference type="ARBA" id="ARBA00023002"/>
    </source>
</evidence>
<evidence type="ECO:0000256" key="1">
    <source>
        <dbReference type="ARBA" id="ARBA00009410"/>
    </source>
</evidence>
<dbReference type="GO" id="GO:0005737">
    <property type="term" value="C:cytoplasm"/>
    <property type="evidence" value="ECO:0007669"/>
    <property type="project" value="TreeGrafter"/>
</dbReference>
<dbReference type="RefSeq" id="WP_076529606.1">
    <property type="nucleotide sequence ID" value="NZ_BMEH01000002.1"/>
</dbReference>
<dbReference type="GO" id="GO:0005886">
    <property type="term" value="C:plasma membrane"/>
    <property type="evidence" value="ECO:0007669"/>
    <property type="project" value="TreeGrafter"/>
</dbReference>
<proteinExistence type="inferred from homology"/>
<protein>
    <submittedName>
        <fullName evidence="4">Glycine/D-amino acid oxidase</fullName>
    </submittedName>
</protein>
<feature type="domain" description="FAD dependent oxidoreductase" evidence="3">
    <location>
        <begin position="23"/>
        <end position="417"/>
    </location>
</feature>
<gene>
    <name evidence="4" type="ORF">SAMN05421774_102426</name>
</gene>
<keyword evidence="5" id="KW-1185">Reference proteome</keyword>
<dbReference type="InterPro" id="IPR006076">
    <property type="entry name" value="FAD-dep_OxRdtase"/>
</dbReference>
<sequence>MTGFPITPASPVVFADALPASCDLVIVGAGIIGICAAIFAADRGLKVVVCEKGRVAGEQSSRNWGWIRQQGRDLGELPIVMEAIGHWRAFEAELGDDTLGLRWTGILKASRTETHLARSAEWLRLAKPFGVDTRMVSRAEMRDMVPGAAVDYAGGVFTPSDGRAEPWVAVSALARLAQARGVAIREACAVRGLEVSGGQISGVDTERGRIGTPQVIVAAGAWSRLFLAPYGVHIPQLSVLSSVASTDPVPGLFAGGFSDGDYAFRTRADGGLTLAPGSEHDVFIGPDAFASLFRYMSTLRQDFRSTHFRPWAPRGFPDGWTTPRRWTGESPFEALRILSPRPNMATLNRARVALERAFPQAGPLRFRTVWAGMIDTLPDVVPVIDRVAALPGLILATGMAGHGFGIGPGVGRVLADMAMGQPVGHDLSRFRFVRFSDGSPVDFGAAL</sequence>
<dbReference type="InterPro" id="IPR036188">
    <property type="entry name" value="FAD/NAD-bd_sf"/>
</dbReference>
<name>A0A1N7M5G9_9RHOB</name>
<keyword evidence="2" id="KW-0560">Oxidoreductase</keyword>
<dbReference type="AlphaFoldDB" id="A0A1N7M5G9"/>
<evidence type="ECO:0000313" key="4">
    <source>
        <dbReference type="EMBL" id="SIS81239.1"/>
    </source>
</evidence>
<reference evidence="4 5" key="1">
    <citation type="submission" date="2017-01" db="EMBL/GenBank/DDBJ databases">
        <authorList>
            <person name="Mah S.A."/>
            <person name="Swanson W.J."/>
            <person name="Moy G.W."/>
            <person name="Vacquier V.D."/>
        </authorList>
    </citation>
    <scope>NUCLEOTIDE SEQUENCE [LARGE SCALE GENOMIC DNA]</scope>
    <source>
        <strain evidence="4 5">DSM 26375</strain>
    </source>
</reference>
<dbReference type="EMBL" id="FTOT01000002">
    <property type="protein sequence ID" value="SIS81239.1"/>
    <property type="molecule type" value="Genomic_DNA"/>
</dbReference>
<dbReference type="STRING" id="1086013.SAMN05421774_102426"/>
<dbReference type="PANTHER" id="PTHR13847">
    <property type="entry name" value="SARCOSINE DEHYDROGENASE-RELATED"/>
    <property type="match status" value="1"/>
</dbReference>